<dbReference type="GO" id="GO:0055085">
    <property type="term" value="P:transmembrane transport"/>
    <property type="evidence" value="ECO:0007669"/>
    <property type="project" value="UniProtKB-ARBA"/>
</dbReference>
<dbReference type="PROSITE" id="PS50893">
    <property type="entry name" value="ABC_TRANSPORTER_2"/>
    <property type="match status" value="1"/>
</dbReference>
<organism evidence="5 6">
    <name type="scientific">Compostimonas suwonensis</name>
    <dbReference type="NCBI Taxonomy" id="1048394"/>
    <lineage>
        <taxon>Bacteria</taxon>
        <taxon>Bacillati</taxon>
        <taxon>Actinomycetota</taxon>
        <taxon>Actinomycetes</taxon>
        <taxon>Micrococcales</taxon>
        <taxon>Microbacteriaceae</taxon>
        <taxon>Compostimonas</taxon>
    </lineage>
</organism>
<reference evidence="5 6" key="1">
    <citation type="submission" date="2017-11" db="EMBL/GenBank/DDBJ databases">
        <title>Genomic Encyclopedia of Archaeal and Bacterial Type Strains, Phase II (KMG-II): From Individual Species to Whole Genera.</title>
        <authorList>
            <person name="Goeker M."/>
        </authorList>
    </citation>
    <scope>NUCLEOTIDE SEQUENCE [LARGE SCALE GENOMIC DNA]</scope>
    <source>
        <strain evidence="5 6">DSM 25625</strain>
    </source>
</reference>
<accession>A0A2M9BZ21</accession>
<sequence>MIRISDLTVEYPSHGASPAHLALCGLSATVADGEVLGVLGEAGSGKSTLARVLAGDATFGRREGRPVITGGDSSVLEFSLRHMKQSQHSKYTFHVGHLTQDAGEALPPTLTVSEAISEPVLLRDRRYNRQALGTRVATLLDAVRLPLGIMDSFPYELSGGQRQRVAIARALVLDPRVFIADEPTAGIDVTVRDSVIDVLNELREERGFSAVVISHDVTVLRRATTHVAVLYRGGVVGYGPIDEVLADPRHPYVAGLAESFASNSRGGGSRGQER</sequence>
<evidence type="ECO:0000256" key="3">
    <source>
        <dbReference type="ARBA" id="ARBA00022840"/>
    </source>
</evidence>
<dbReference type="CDD" id="cd03257">
    <property type="entry name" value="ABC_NikE_OppD_transporters"/>
    <property type="match status" value="1"/>
</dbReference>
<dbReference type="InterPro" id="IPR027417">
    <property type="entry name" value="P-loop_NTPase"/>
</dbReference>
<evidence type="ECO:0000256" key="1">
    <source>
        <dbReference type="ARBA" id="ARBA00022448"/>
    </source>
</evidence>
<proteinExistence type="predicted"/>
<dbReference type="GO" id="GO:0016887">
    <property type="term" value="F:ATP hydrolysis activity"/>
    <property type="evidence" value="ECO:0007669"/>
    <property type="project" value="InterPro"/>
</dbReference>
<dbReference type="InterPro" id="IPR003439">
    <property type="entry name" value="ABC_transporter-like_ATP-bd"/>
</dbReference>
<name>A0A2M9BZ21_9MICO</name>
<evidence type="ECO:0000313" key="5">
    <source>
        <dbReference type="EMBL" id="PJJ63325.1"/>
    </source>
</evidence>
<evidence type="ECO:0000259" key="4">
    <source>
        <dbReference type="PROSITE" id="PS50893"/>
    </source>
</evidence>
<keyword evidence="2" id="KW-0547">Nucleotide-binding</keyword>
<keyword evidence="1" id="KW-0813">Transport</keyword>
<dbReference type="SMART" id="SM00382">
    <property type="entry name" value="AAA"/>
    <property type="match status" value="1"/>
</dbReference>
<dbReference type="Proteomes" id="UP000230161">
    <property type="component" value="Unassembled WGS sequence"/>
</dbReference>
<dbReference type="RefSeq" id="WP_245861358.1">
    <property type="nucleotide sequence ID" value="NZ_PGFB01000002.1"/>
</dbReference>
<feature type="domain" description="ABC transporter" evidence="4">
    <location>
        <begin position="2"/>
        <end position="257"/>
    </location>
</feature>
<evidence type="ECO:0000256" key="2">
    <source>
        <dbReference type="ARBA" id="ARBA00022741"/>
    </source>
</evidence>
<dbReference type="Pfam" id="PF00005">
    <property type="entry name" value="ABC_tran"/>
    <property type="match status" value="1"/>
</dbReference>
<evidence type="ECO:0000313" key="6">
    <source>
        <dbReference type="Proteomes" id="UP000230161"/>
    </source>
</evidence>
<dbReference type="AlphaFoldDB" id="A0A2M9BZ21"/>
<dbReference type="PROSITE" id="PS00211">
    <property type="entry name" value="ABC_TRANSPORTER_1"/>
    <property type="match status" value="1"/>
</dbReference>
<keyword evidence="6" id="KW-1185">Reference proteome</keyword>
<dbReference type="PANTHER" id="PTHR43776">
    <property type="entry name" value="TRANSPORT ATP-BINDING PROTEIN"/>
    <property type="match status" value="1"/>
</dbReference>
<protein>
    <submittedName>
        <fullName evidence="5">ABC-type dipeptide/oligopeptide/nickel transport system ATPase component</fullName>
    </submittedName>
</protein>
<keyword evidence="3" id="KW-0067">ATP-binding</keyword>
<dbReference type="SUPFAM" id="SSF52540">
    <property type="entry name" value="P-loop containing nucleoside triphosphate hydrolases"/>
    <property type="match status" value="1"/>
</dbReference>
<dbReference type="EMBL" id="PGFB01000002">
    <property type="protein sequence ID" value="PJJ63325.1"/>
    <property type="molecule type" value="Genomic_DNA"/>
</dbReference>
<dbReference type="InterPro" id="IPR003593">
    <property type="entry name" value="AAA+_ATPase"/>
</dbReference>
<dbReference type="Gene3D" id="3.40.50.300">
    <property type="entry name" value="P-loop containing nucleotide triphosphate hydrolases"/>
    <property type="match status" value="1"/>
</dbReference>
<comment type="caution">
    <text evidence="5">The sequence shown here is derived from an EMBL/GenBank/DDBJ whole genome shotgun (WGS) entry which is preliminary data.</text>
</comment>
<gene>
    <name evidence="5" type="ORF">CLV54_0990</name>
</gene>
<dbReference type="InterPro" id="IPR050319">
    <property type="entry name" value="ABC_transp_ATP-bind"/>
</dbReference>
<dbReference type="InterPro" id="IPR017871">
    <property type="entry name" value="ABC_transporter-like_CS"/>
</dbReference>
<dbReference type="GO" id="GO:0005524">
    <property type="term" value="F:ATP binding"/>
    <property type="evidence" value="ECO:0007669"/>
    <property type="project" value="UniProtKB-KW"/>
</dbReference>